<reference evidence="1 2" key="1">
    <citation type="journal article" date="2021" name="Environ. Microbiol.">
        <title>Gene family expansions and transcriptome signatures uncover fungal adaptations to wood decay.</title>
        <authorList>
            <person name="Hage H."/>
            <person name="Miyauchi S."/>
            <person name="Viragh M."/>
            <person name="Drula E."/>
            <person name="Min B."/>
            <person name="Chaduli D."/>
            <person name="Navarro D."/>
            <person name="Favel A."/>
            <person name="Norest M."/>
            <person name="Lesage-Meessen L."/>
            <person name="Balint B."/>
            <person name="Merenyi Z."/>
            <person name="de Eugenio L."/>
            <person name="Morin E."/>
            <person name="Martinez A.T."/>
            <person name="Baldrian P."/>
            <person name="Stursova M."/>
            <person name="Martinez M.J."/>
            <person name="Novotny C."/>
            <person name="Magnuson J.K."/>
            <person name="Spatafora J.W."/>
            <person name="Maurice S."/>
            <person name="Pangilinan J."/>
            <person name="Andreopoulos W."/>
            <person name="LaButti K."/>
            <person name="Hundley H."/>
            <person name="Na H."/>
            <person name="Kuo A."/>
            <person name="Barry K."/>
            <person name="Lipzen A."/>
            <person name="Henrissat B."/>
            <person name="Riley R."/>
            <person name="Ahrendt S."/>
            <person name="Nagy L.G."/>
            <person name="Grigoriev I.V."/>
            <person name="Martin F."/>
            <person name="Rosso M.N."/>
        </authorList>
    </citation>
    <scope>NUCLEOTIDE SEQUENCE [LARGE SCALE GENOMIC DNA]</scope>
    <source>
        <strain evidence="1 2">CIRM-BRFM 1785</strain>
    </source>
</reference>
<dbReference type="RefSeq" id="XP_047774151.1">
    <property type="nucleotide sequence ID" value="XM_047924987.1"/>
</dbReference>
<protein>
    <submittedName>
        <fullName evidence="1">Uncharacterized protein</fullName>
    </submittedName>
</protein>
<evidence type="ECO:0000313" key="2">
    <source>
        <dbReference type="Proteomes" id="UP000814176"/>
    </source>
</evidence>
<proteinExistence type="predicted"/>
<sequence length="245" mass="27190">MMMMLTIGYFVQSEARMVIPDSQRCVLTILALRGVWLACLCYATVRGTRDTSGSIPAWRLNVVTVQRYNARLASLYVRASVAKCRARNPAHEGSPSRRPGSLGVPRRMSLMRLVPFAGPPVRVRPLVVVKRDVVDQMNEWDMSEMSCRNVDHACYIRPDADVAFAVIYRSCQLASPRKTIDSTGVIDKNAIVVVDILSCCIRPLSDMVSVGSRRYRLAASAALVAVLTYLHRPRPQPSDRLLAAA</sequence>
<organism evidence="1 2">
    <name type="scientific">Rhodofomes roseus</name>
    <dbReference type="NCBI Taxonomy" id="34475"/>
    <lineage>
        <taxon>Eukaryota</taxon>
        <taxon>Fungi</taxon>
        <taxon>Dikarya</taxon>
        <taxon>Basidiomycota</taxon>
        <taxon>Agaricomycotina</taxon>
        <taxon>Agaricomycetes</taxon>
        <taxon>Polyporales</taxon>
        <taxon>Rhodofomes</taxon>
    </lineage>
</organism>
<evidence type="ECO:0000313" key="1">
    <source>
        <dbReference type="EMBL" id="KAH9830904.1"/>
    </source>
</evidence>
<name>A0ABQ8K2C8_9APHY</name>
<dbReference type="GeneID" id="72005719"/>
<gene>
    <name evidence="1" type="ORF">C8Q71DRAFT_783670</name>
</gene>
<comment type="caution">
    <text evidence="1">The sequence shown here is derived from an EMBL/GenBank/DDBJ whole genome shotgun (WGS) entry which is preliminary data.</text>
</comment>
<dbReference type="EMBL" id="JADCUA010000028">
    <property type="protein sequence ID" value="KAH9830904.1"/>
    <property type="molecule type" value="Genomic_DNA"/>
</dbReference>
<keyword evidence="2" id="KW-1185">Reference proteome</keyword>
<accession>A0ABQ8K2C8</accession>
<dbReference type="Proteomes" id="UP000814176">
    <property type="component" value="Unassembled WGS sequence"/>
</dbReference>